<organism evidence="3 4">
    <name type="scientific">Micromonospora fluostatini</name>
    <dbReference type="NCBI Taxonomy" id="1629071"/>
    <lineage>
        <taxon>Bacteria</taxon>
        <taxon>Bacillati</taxon>
        <taxon>Actinomycetota</taxon>
        <taxon>Actinomycetes</taxon>
        <taxon>Micromonosporales</taxon>
        <taxon>Micromonosporaceae</taxon>
        <taxon>Micromonospora</taxon>
    </lineage>
</organism>
<dbReference type="PROSITE" id="PS51154">
    <property type="entry name" value="MACRO"/>
    <property type="match status" value="1"/>
</dbReference>
<keyword evidence="4" id="KW-1185">Reference proteome</keyword>
<dbReference type="Proteomes" id="UP000295626">
    <property type="component" value="Unassembled WGS sequence"/>
</dbReference>
<evidence type="ECO:0000256" key="1">
    <source>
        <dbReference type="ARBA" id="ARBA00035885"/>
    </source>
</evidence>
<dbReference type="InterPro" id="IPR043472">
    <property type="entry name" value="Macro_dom-like"/>
</dbReference>
<dbReference type="Gene3D" id="3.40.220.10">
    <property type="entry name" value="Leucine Aminopeptidase, subunit E, domain 1"/>
    <property type="match status" value="1"/>
</dbReference>
<dbReference type="SUPFAM" id="SSF52949">
    <property type="entry name" value="Macro domain-like"/>
    <property type="match status" value="1"/>
</dbReference>
<dbReference type="EMBL" id="SMKE01000021">
    <property type="protein sequence ID" value="TDC02081.1"/>
    <property type="molecule type" value="Genomic_DNA"/>
</dbReference>
<evidence type="ECO:0000313" key="3">
    <source>
        <dbReference type="EMBL" id="TDC02081.1"/>
    </source>
</evidence>
<name>A0ABY2DLH7_9ACTN</name>
<accession>A0ABY2DLH7</accession>
<proteinExistence type="predicted"/>
<gene>
    <name evidence="3" type="ORF">E1091_01590</name>
</gene>
<evidence type="ECO:0000259" key="2">
    <source>
        <dbReference type="PROSITE" id="PS51154"/>
    </source>
</evidence>
<dbReference type="SMART" id="SM00506">
    <property type="entry name" value="A1pp"/>
    <property type="match status" value="1"/>
</dbReference>
<dbReference type="Pfam" id="PF01661">
    <property type="entry name" value="Macro"/>
    <property type="match status" value="1"/>
</dbReference>
<dbReference type="PANTHER" id="PTHR12521:SF0">
    <property type="entry name" value="ADP-RIBOSE GLYCOHYDROLASE OARD1"/>
    <property type="match status" value="1"/>
</dbReference>
<dbReference type="InterPro" id="IPR050892">
    <property type="entry name" value="ADP-ribose_metab_enzymes"/>
</dbReference>
<comment type="caution">
    <text evidence="3">The sequence shown here is derived from an EMBL/GenBank/DDBJ whole genome shotgun (WGS) entry which is preliminary data.</text>
</comment>
<protein>
    <submittedName>
        <fullName evidence="3">Appr-1-p processing domain-containing protein</fullName>
    </submittedName>
</protein>
<feature type="domain" description="Macro" evidence="2">
    <location>
        <begin position="1"/>
        <end position="120"/>
    </location>
</feature>
<comment type="catalytic activity">
    <reaction evidence="1">
        <text>an N-(ADP-alpha-D-ribosyl)-thymidine in DNA + H2O = a thymidine in DNA + ADP-D-ribose</text>
        <dbReference type="Rhea" id="RHEA:71655"/>
        <dbReference type="Rhea" id="RHEA-COMP:13556"/>
        <dbReference type="Rhea" id="RHEA-COMP:18051"/>
        <dbReference type="ChEBI" id="CHEBI:15377"/>
        <dbReference type="ChEBI" id="CHEBI:57967"/>
        <dbReference type="ChEBI" id="CHEBI:137386"/>
        <dbReference type="ChEBI" id="CHEBI:191199"/>
    </reaction>
    <physiologicalReaction direction="left-to-right" evidence="1">
        <dbReference type="Rhea" id="RHEA:71656"/>
    </physiologicalReaction>
</comment>
<reference evidence="3 4" key="1">
    <citation type="submission" date="2019-02" db="EMBL/GenBank/DDBJ databases">
        <title>Draft genome sequences of novel Actinobacteria.</title>
        <authorList>
            <person name="Sahin N."/>
            <person name="Ay H."/>
            <person name="Saygin H."/>
        </authorList>
    </citation>
    <scope>NUCLEOTIDE SEQUENCE [LARGE SCALE GENOMIC DNA]</scope>
    <source>
        <strain evidence="3 4">JCM 30529</strain>
    </source>
</reference>
<evidence type="ECO:0000313" key="4">
    <source>
        <dbReference type="Proteomes" id="UP000295626"/>
    </source>
</evidence>
<sequence length="120" mass="13338">MGKGIALQFKQRFPEAFTAYRNACNAGEVRPGRVFAHPTKGQWILHVPTKRHWRDQARLDDVQAGVQDLARRITQLRIASVAVPALGCGLGGLRWEDVRPLIVSALEPTGARMLLYGPRP</sequence>
<dbReference type="PANTHER" id="PTHR12521">
    <property type="entry name" value="PROTEIN C6ORF130"/>
    <property type="match status" value="1"/>
</dbReference>
<dbReference type="InterPro" id="IPR002589">
    <property type="entry name" value="Macro_dom"/>
</dbReference>